<evidence type="ECO:0000313" key="3">
    <source>
        <dbReference type="Proteomes" id="UP001328107"/>
    </source>
</evidence>
<keyword evidence="3" id="KW-1185">Reference proteome</keyword>
<keyword evidence="1" id="KW-0732">Signal</keyword>
<name>A0AAN4ZF43_9BILA</name>
<gene>
    <name evidence="2" type="ORF">PMAYCL1PPCAC_08979</name>
</gene>
<feature type="non-terminal residue" evidence="2">
    <location>
        <position position="1"/>
    </location>
</feature>
<evidence type="ECO:0000256" key="1">
    <source>
        <dbReference type="SAM" id="SignalP"/>
    </source>
</evidence>
<feature type="signal peptide" evidence="1">
    <location>
        <begin position="1"/>
        <end position="22"/>
    </location>
</feature>
<feature type="chain" id="PRO_5042964011" evidence="1">
    <location>
        <begin position="23"/>
        <end position="189"/>
    </location>
</feature>
<dbReference type="EMBL" id="BTRK01000002">
    <property type="protein sequence ID" value="GMR38784.1"/>
    <property type="molecule type" value="Genomic_DNA"/>
</dbReference>
<dbReference type="Proteomes" id="UP001328107">
    <property type="component" value="Unassembled WGS sequence"/>
</dbReference>
<sequence length="189" mass="20639">STMSTYTLFASVMFLLCSYVSAQDTHTNRLVDAVEDLISAEIAPFLEDIQQPEDGPGVCYENRTVSYNTTETVIRIETKTSTHFCLDFAAGFKCTKEERHEIPTEIPTVKQRDEMIAVCCEKYRYEKGKCVAIPTVAPTSPPPPPSISPRLLVSGVPPTEVTTKKPNAGSTLPASALLALFPALALIIL</sequence>
<organism evidence="2 3">
    <name type="scientific">Pristionchus mayeri</name>
    <dbReference type="NCBI Taxonomy" id="1317129"/>
    <lineage>
        <taxon>Eukaryota</taxon>
        <taxon>Metazoa</taxon>
        <taxon>Ecdysozoa</taxon>
        <taxon>Nematoda</taxon>
        <taxon>Chromadorea</taxon>
        <taxon>Rhabditida</taxon>
        <taxon>Rhabditina</taxon>
        <taxon>Diplogasteromorpha</taxon>
        <taxon>Diplogasteroidea</taxon>
        <taxon>Neodiplogasteridae</taxon>
        <taxon>Pristionchus</taxon>
    </lineage>
</organism>
<comment type="caution">
    <text evidence="2">The sequence shown here is derived from an EMBL/GenBank/DDBJ whole genome shotgun (WGS) entry which is preliminary data.</text>
</comment>
<protein>
    <submittedName>
        <fullName evidence="2">Uncharacterized protein</fullName>
    </submittedName>
</protein>
<reference evidence="3" key="1">
    <citation type="submission" date="2022-10" db="EMBL/GenBank/DDBJ databases">
        <title>Genome assembly of Pristionchus species.</title>
        <authorList>
            <person name="Yoshida K."/>
            <person name="Sommer R.J."/>
        </authorList>
    </citation>
    <scope>NUCLEOTIDE SEQUENCE [LARGE SCALE GENOMIC DNA]</scope>
    <source>
        <strain evidence="3">RS5460</strain>
    </source>
</reference>
<proteinExistence type="predicted"/>
<dbReference type="AlphaFoldDB" id="A0AAN4ZF43"/>
<evidence type="ECO:0000313" key="2">
    <source>
        <dbReference type="EMBL" id="GMR38784.1"/>
    </source>
</evidence>
<accession>A0AAN4ZF43</accession>